<name>A0A7Y0ADB2_9BACT</name>
<proteinExistence type="predicted"/>
<keyword evidence="3" id="KW-1185">Reference proteome</keyword>
<dbReference type="EMBL" id="JABBGH010000001">
    <property type="protein sequence ID" value="NML65196.1"/>
    <property type="molecule type" value="Genomic_DNA"/>
</dbReference>
<feature type="domain" description="H repeat-associated protein N-terminal" evidence="1">
    <location>
        <begin position="19"/>
        <end position="58"/>
    </location>
</feature>
<protein>
    <submittedName>
        <fullName evidence="2">Transposase family protein</fullName>
    </submittedName>
</protein>
<organism evidence="2 3">
    <name type="scientific">Hymenobacter polaris</name>
    <dbReference type="NCBI Taxonomy" id="2682546"/>
    <lineage>
        <taxon>Bacteria</taxon>
        <taxon>Pseudomonadati</taxon>
        <taxon>Bacteroidota</taxon>
        <taxon>Cytophagia</taxon>
        <taxon>Cytophagales</taxon>
        <taxon>Hymenobacteraceae</taxon>
        <taxon>Hymenobacter</taxon>
    </lineage>
</organism>
<sequence length="103" mass="11538">MQDVLLKADFDYYPRPRLKLAWLRQDLPYAQGIPSHNTVNRVMSLLDLRQVERCSVQWSTRTVRLPGGTHLSVPAPFSYGLAGADGARPGRAHARDAAARLVR</sequence>
<evidence type="ECO:0000313" key="3">
    <source>
        <dbReference type="Proteomes" id="UP000559626"/>
    </source>
</evidence>
<comment type="caution">
    <text evidence="2">The sequence shown here is derived from an EMBL/GenBank/DDBJ whole genome shotgun (WGS) entry which is preliminary data.</text>
</comment>
<dbReference type="InterPro" id="IPR032806">
    <property type="entry name" value="YbfD_N"/>
</dbReference>
<dbReference type="Proteomes" id="UP000559626">
    <property type="component" value="Unassembled WGS sequence"/>
</dbReference>
<dbReference type="AlphaFoldDB" id="A0A7Y0ADB2"/>
<dbReference type="Pfam" id="PF13808">
    <property type="entry name" value="DDE_Tnp_1_assoc"/>
    <property type="match status" value="1"/>
</dbReference>
<accession>A0A7Y0ADB2</accession>
<gene>
    <name evidence="2" type="ORF">HHL22_08265</name>
</gene>
<evidence type="ECO:0000313" key="2">
    <source>
        <dbReference type="EMBL" id="NML65196.1"/>
    </source>
</evidence>
<evidence type="ECO:0000259" key="1">
    <source>
        <dbReference type="Pfam" id="PF13808"/>
    </source>
</evidence>
<reference evidence="2 3" key="1">
    <citation type="submission" date="2020-04" db="EMBL/GenBank/DDBJ databases">
        <title>Hymenobacter polaris sp. nov., isolated from Arctic soil.</title>
        <authorList>
            <person name="Dahal R.H."/>
        </authorList>
    </citation>
    <scope>NUCLEOTIDE SEQUENCE [LARGE SCALE GENOMIC DNA]</scope>
    <source>
        <strain evidence="2 3">RP-2-7</strain>
    </source>
</reference>